<reference evidence="6 7" key="1">
    <citation type="submission" date="2018-05" db="EMBL/GenBank/DDBJ databases">
        <title>Flavobacterium sp. strain IMCC34759, incomplete genome.</title>
        <authorList>
            <person name="Joung Y."/>
            <person name="Cho J."/>
        </authorList>
    </citation>
    <scope>NUCLEOTIDE SEQUENCE [LARGE SCALE GENOMIC DNA]</scope>
    <source>
        <strain evidence="6 7">IMCC34759</strain>
    </source>
</reference>
<accession>A0A2V4BQ76</accession>
<keyword evidence="1" id="KW-0479">Metal-binding</keyword>
<sequence length="925" mass="100169">MLKNTFKLFFAMAIVCLTMSTAKISAQSPVVKIDFDQANRQTTEVGEPDYTSWVVTTNSATKTENGVTFTITRVGDKGDILGTNWEKAGIQAPYYARLVCDGVTVKGTTANEGGEIELRITGLPTGAHTLMAFLNAVDSPVYTFSPIDISIDGNLIVDNLIPTIRAHKTADAKSAYLTFEAISGTDVVVLFAAETSGTETFKNVMLNGFELNTPNIFNQATNPDPKHNDEHVELSSGNKTLTWTSAINAVSHNIYFGTNLAALEAANTSSPEFKGNQLKANTSFQANGLYTGETYYWRVDEVLANNEIVKGNIWRFRPAQLAFPGAEGYGRFARGGRGGKVVAVTNLNDSGPGSLREAITNDIGPRTIVFNTSGIIQLESRLVSNQPYITIAGQTAPGKGICIRKAPLGITGNDAIVQNIRVRLGGGQTFDGMGLTGADNSIIDHCSISWTIDEAFSSRSGKNITLQKTLISEALNAAGHENYPAGTEHGYAATIGGDIGSFHHNLLVHNYGRNWSLGGGLDGSGAYAGRMDITNNVVYNWGSRTTDGGTKEVNFVNNYYKPGAGSKIFVAFSADNENAGTGMQRCYFNGNVMPGYFDESNQAIGRRATYKNGATNTYDNFVNTPFFPSYVTTQSAKTAYKIVLSDVGCIQPDFDKHDQRMISETLNGTYTYKGSVTNKPGFPDNESDVGGYETYPEIVRNANWDTDQDGLPDWWETITGTNLNSGISDFSDSNADNDLDGYTNLDAYLQWMSLPHYDSPDGSKVSINIQKLSRGFTSGVSYSVSNVVNGNASLNADIVDFTPTATGLCSFDFTVTDNEGASMTRKVNIVSGYSSTLSIEKNVKEDSTFKVWPVPNNGSFSVLMENDGSNTELKIFDILGKEIIKRNISGRAQENISLKSKGLFILKVSDPVTKEVLHTRKIIVH</sequence>
<keyword evidence="2 4" id="KW-0732">Signal</keyword>
<keyword evidence="7" id="KW-1185">Reference proteome</keyword>
<dbReference type="Gene3D" id="2.60.40.10">
    <property type="entry name" value="Immunoglobulins"/>
    <property type="match status" value="1"/>
</dbReference>
<evidence type="ECO:0000256" key="2">
    <source>
        <dbReference type="ARBA" id="ARBA00022729"/>
    </source>
</evidence>
<feature type="signal peptide" evidence="4">
    <location>
        <begin position="1"/>
        <end position="22"/>
    </location>
</feature>
<dbReference type="AlphaFoldDB" id="A0A2V4BQ76"/>
<comment type="caution">
    <text evidence="6">The sequence shown here is derived from an EMBL/GenBank/DDBJ whole genome shotgun (WGS) entry which is preliminary data.</text>
</comment>
<organism evidence="6 7">
    <name type="scientific">Flavobacterium cheongpyeongense</name>
    <dbReference type="NCBI Taxonomy" id="2212651"/>
    <lineage>
        <taxon>Bacteria</taxon>
        <taxon>Pseudomonadati</taxon>
        <taxon>Bacteroidota</taxon>
        <taxon>Flavobacteriia</taxon>
        <taxon>Flavobacteriales</taxon>
        <taxon>Flavobacteriaceae</taxon>
        <taxon>Flavobacterium</taxon>
    </lineage>
</organism>
<dbReference type="Pfam" id="PF18962">
    <property type="entry name" value="Por_Secre_tail"/>
    <property type="match status" value="1"/>
</dbReference>
<proteinExistence type="predicted"/>
<evidence type="ECO:0000259" key="5">
    <source>
        <dbReference type="Pfam" id="PF18962"/>
    </source>
</evidence>
<dbReference type="PANTHER" id="PTHR42970">
    <property type="entry name" value="PECTATE LYASE C-RELATED"/>
    <property type="match status" value="1"/>
</dbReference>
<dbReference type="InterPro" id="IPR013783">
    <property type="entry name" value="Ig-like_fold"/>
</dbReference>
<dbReference type="OrthoDB" id="8737820at2"/>
<dbReference type="Proteomes" id="UP000247903">
    <property type="component" value="Unassembled WGS sequence"/>
</dbReference>
<evidence type="ECO:0000256" key="1">
    <source>
        <dbReference type="ARBA" id="ARBA00022723"/>
    </source>
</evidence>
<feature type="domain" description="Secretion system C-terminal sorting" evidence="5">
    <location>
        <begin position="851"/>
        <end position="916"/>
    </location>
</feature>
<feature type="chain" id="PRO_5016064400" evidence="4">
    <location>
        <begin position="23"/>
        <end position="925"/>
    </location>
</feature>
<evidence type="ECO:0000256" key="3">
    <source>
        <dbReference type="ARBA" id="ARBA00023180"/>
    </source>
</evidence>
<protein>
    <submittedName>
        <fullName evidence="6">Pectate lyase</fullName>
    </submittedName>
</protein>
<dbReference type="SUPFAM" id="SSF51126">
    <property type="entry name" value="Pectin lyase-like"/>
    <property type="match status" value="1"/>
</dbReference>
<dbReference type="InterPro" id="IPR012334">
    <property type="entry name" value="Pectin_lyas_fold"/>
</dbReference>
<dbReference type="EMBL" id="QJHK01000008">
    <property type="protein sequence ID" value="PXY40692.1"/>
    <property type="molecule type" value="Genomic_DNA"/>
</dbReference>
<dbReference type="GO" id="GO:0016829">
    <property type="term" value="F:lyase activity"/>
    <property type="evidence" value="ECO:0007669"/>
    <property type="project" value="UniProtKB-KW"/>
</dbReference>
<evidence type="ECO:0000256" key="4">
    <source>
        <dbReference type="SAM" id="SignalP"/>
    </source>
</evidence>
<dbReference type="InterPro" id="IPR011050">
    <property type="entry name" value="Pectin_lyase_fold/virulence"/>
</dbReference>
<keyword evidence="6" id="KW-0456">Lyase</keyword>
<evidence type="ECO:0000313" key="6">
    <source>
        <dbReference type="EMBL" id="PXY40692.1"/>
    </source>
</evidence>
<dbReference type="InterPro" id="IPR026444">
    <property type="entry name" value="Secre_tail"/>
</dbReference>
<dbReference type="InterPro" id="IPR052063">
    <property type="entry name" value="Polysaccharide_Lyase_1"/>
</dbReference>
<dbReference type="GO" id="GO:0046872">
    <property type="term" value="F:metal ion binding"/>
    <property type="evidence" value="ECO:0007669"/>
    <property type="project" value="UniProtKB-KW"/>
</dbReference>
<evidence type="ECO:0000313" key="7">
    <source>
        <dbReference type="Proteomes" id="UP000247903"/>
    </source>
</evidence>
<name>A0A2V4BQ76_9FLAO</name>
<keyword evidence="3" id="KW-0325">Glycoprotein</keyword>
<dbReference type="PANTHER" id="PTHR42970:SF1">
    <property type="entry name" value="PECTATE LYASE C-RELATED"/>
    <property type="match status" value="1"/>
</dbReference>
<gene>
    <name evidence="6" type="ORF">DMB65_10675</name>
</gene>
<dbReference type="Gene3D" id="2.160.20.10">
    <property type="entry name" value="Single-stranded right-handed beta-helix, Pectin lyase-like"/>
    <property type="match status" value="1"/>
</dbReference>
<dbReference type="NCBIfam" id="TIGR04183">
    <property type="entry name" value="Por_Secre_tail"/>
    <property type="match status" value="1"/>
</dbReference>